<keyword evidence="3" id="KW-1185">Reference proteome</keyword>
<dbReference type="Pfam" id="PF01425">
    <property type="entry name" value="Amidase"/>
    <property type="match status" value="1"/>
</dbReference>
<keyword evidence="2" id="KW-0378">Hydrolase</keyword>
<proteinExistence type="predicted"/>
<dbReference type="SUPFAM" id="SSF75304">
    <property type="entry name" value="Amidase signature (AS) enzymes"/>
    <property type="match status" value="1"/>
</dbReference>
<evidence type="ECO:0000259" key="1">
    <source>
        <dbReference type="Pfam" id="PF01425"/>
    </source>
</evidence>
<evidence type="ECO:0000313" key="2">
    <source>
        <dbReference type="EMBL" id="WSE33699.1"/>
    </source>
</evidence>
<organism evidence="2 3">
    <name type="scientific">Amycolatopsis rhabdoformis</name>
    <dbReference type="NCBI Taxonomy" id="1448059"/>
    <lineage>
        <taxon>Bacteria</taxon>
        <taxon>Bacillati</taxon>
        <taxon>Actinomycetota</taxon>
        <taxon>Actinomycetes</taxon>
        <taxon>Pseudonocardiales</taxon>
        <taxon>Pseudonocardiaceae</taxon>
        <taxon>Amycolatopsis</taxon>
    </lineage>
</organism>
<dbReference type="Gene3D" id="3.90.1300.10">
    <property type="entry name" value="Amidase signature (AS) domain"/>
    <property type="match status" value="1"/>
</dbReference>
<dbReference type="EC" id="3.5.1.4" evidence="2"/>
<sequence>MQADWAYATVGELSAALREGRVSAAELTESAIARIEKYDPELNAVCAPDFDRARAAAREADAALARGEDRPLLGIPITVKESFNVAGLPTTWGIPPFKDFVADEDALPVARLKAAGAIVLGKTNVPLGLGDLQTYNAIYGTTNNPWDVTRTPGGSSGGSAAALAAGFGALSIGSDIAGSLRAPAHFTGVYAHKPSQGLLPSRGHTAPPNPPLPSEKDLTVIGPMARTASDLALVLDLLLPPDPVASGGVTSVRLPPARHAELSDHRVLVLEDHPLIPTSAGVRAGIRRVTEAFTRAGASVAFESPLLPDPVEAARTFVLLFDSVVGASHPAPVYEQLRERAADLAPDDHSLAAEHLRGTAISHRDWIAVDAVRQRHRQAWRRLFEEFDVVVCPPMPTPAFPHDHSEPQWGRRISVDGVDHAYPGQLVWAGIASMPGLPATIAPVGLTEDGLPTGVQLLGPAFEDRTPIHVAELLEAELGGFRAPPL</sequence>
<name>A0ABZ1IHT9_9PSEU</name>
<dbReference type="EMBL" id="CP142149">
    <property type="protein sequence ID" value="WSE33699.1"/>
    <property type="molecule type" value="Genomic_DNA"/>
</dbReference>
<dbReference type="GO" id="GO:0004040">
    <property type="term" value="F:amidase activity"/>
    <property type="evidence" value="ECO:0007669"/>
    <property type="project" value="UniProtKB-EC"/>
</dbReference>
<dbReference type="InterPro" id="IPR052739">
    <property type="entry name" value="FAAH2"/>
</dbReference>
<dbReference type="InterPro" id="IPR036928">
    <property type="entry name" value="AS_sf"/>
</dbReference>
<dbReference type="PANTHER" id="PTHR43372">
    <property type="entry name" value="FATTY-ACID AMIDE HYDROLASE"/>
    <property type="match status" value="1"/>
</dbReference>
<dbReference type="PROSITE" id="PS00571">
    <property type="entry name" value="AMIDASES"/>
    <property type="match status" value="1"/>
</dbReference>
<dbReference type="InterPro" id="IPR023631">
    <property type="entry name" value="Amidase_dom"/>
</dbReference>
<dbReference type="PANTHER" id="PTHR43372:SF4">
    <property type="entry name" value="FATTY-ACID AMIDE HYDROLASE 2"/>
    <property type="match status" value="1"/>
</dbReference>
<feature type="domain" description="Amidase" evidence="1">
    <location>
        <begin position="26"/>
        <end position="465"/>
    </location>
</feature>
<dbReference type="NCBIfam" id="NF004816">
    <property type="entry name" value="PRK06170.1"/>
    <property type="match status" value="1"/>
</dbReference>
<protein>
    <submittedName>
        <fullName evidence="2">Amidase</fullName>
        <ecNumber evidence="2">3.5.1.4</ecNumber>
    </submittedName>
</protein>
<accession>A0ABZ1IHT9</accession>
<evidence type="ECO:0000313" key="3">
    <source>
        <dbReference type="Proteomes" id="UP001330812"/>
    </source>
</evidence>
<dbReference type="InterPro" id="IPR020556">
    <property type="entry name" value="Amidase_CS"/>
</dbReference>
<dbReference type="RefSeq" id="WP_326836498.1">
    <property type="nucleotide sequence ID" value="NZ_CP142149.1"/>
</dbReference>
<gene>
    <name evidence="2" type="ORF">VSH64_16560</name>
</gene>
<dbReference type="Proteomes" id="UP001330812">
    <property type="component" value="Chromosome"/>
</dbReference>
<reference evidence="2 3" key="1">
    <citation type="journal article" date="2015" name="Int. J. Syst. Evol. Microbiol.">
        <title>Amycolatopsis rhabdoformis sp. nov., an actinomycete isolated from a tropical forest soil.</title>
        <authorList>
            <person name="Souza W.R."/>
            <person name="Silva R.E."/>
            <person name="Goodfellow M."/>
            <person name="Busarakam K."/>
            <person name="Figueiro F.S."/>
            <person name="Ferreira D."/>
            <person name="Rodrigues-Filho E."/>
            <person name="Moraes L.A.B."/>
            <person name="Zucchi T.D."/>
        </authorList>
    </citation>
    <scope>NUCLEOTIDE SEQUENCE [LARGE SCALE GENOMIC DNA]</scope>
    <source>
        <strain evidence="2 3">NCIMB 14900</strain>
    </source>
</reference>